<gene>
    <name evidence="4" type="ORF">OBE_08283</name>
</gene>
<accession>K1T2F8</accession>
<feature type="transmembrane region" description="Helical" evidence="1">
    <location>
        <begin position="163"/>
        <end position="180"/>
    </location>
</feature>
<evidence type="ECO:0000259" key="3">
    <source>
        <dbReference type="Pfam" id="PF07698"/>
    </source>
</evidence>
<feature type="domain" description="Metal-dependent phosphohydrolase 7TM intracellular" evidence="3">
    <location>
        <begin position="105"/>
        <end position="237"/>
    </location>
</feature>
<protein>
    <submittedName>
        <fullName evidence="4">Membrane-associated HD superfamily hydrolase</fullName>
    </submittedName>
</protein>
<keyword evidence="1" id="KW-0812">Transmembrane</keyword>
<dbReference type="Pfam" id="PF07698">
    <property type="entry name" value="7TM-7TMR_HD"/>
    <property type="match status" value="1"/>
</dbReference>
<dbReference type="GO" id="GO:0016787">
    <property type="term" value="F:hydrolase activity"/>
    <property type="evidence" value="ECO:0007669"/>
    <property type="project" value="UniProtKB-KW"/>
</dbReference>
<dbReference type="InterPro" id="IPR011624">
    <property type="entry name" value="Metal-dep_PHydrolase_7TM_extra"/>
</dbReference>
<dbReference type="PANTHER" id="PTHR36442">
    <property type="entry name" value="CYCLIC-DI-AMP PHOSPHODIESTERASE PGPH"/>
    <property type="match status" value="1"/>
</dbReference>
<keyword evidence="4" id="KW-0378">Hydrolase</keyword>
<dbReference type="EMBL" id="AJWZ01005713">
    <property type="protein sequence ID" value="EKC61829.1"/>
    <property type="molecule type" value="Genomic_DNA"/>
</dbReference>
<feature type="transmembrane region" description="Helical" evidence="1">
    <location>
        <begin position="107"/>
        <end position="127"/>
    </location>
</feature>
<dbReference type="PANTHER" id="PTHR36442:SF1">
    <property type="entry name" value="CYCLIC-DI-AMP PHOSPHODIESTERASE PGPH"/>
    <property type="match status" value="1"/>
</dbReference>
<dbReference type="AlphaFoldDB" id="K1T2F8"/>
<keyword evidence="1" id="KW-0472">Membrane</keyword>
<evidence type="ECO:0000313" key="4">
    <source>
        <dbReference type="EMBL" id="EKC61829.1"/>
    </source>
</evidence>
<keyword evidence="1" id="KW-1133">Transmembrane helix</keyword>
<evidence type="ECO:0000256" key="1">
    <source>
        <dbReference type="SAM" id="Phobius"/>
    </source>
</evidence>
<feature type="domain" description="Metal-dependent phosphohydrolase 7TM extracellular" evidence="2">
    <location>
        <begin position="31"/>
        <end position="90"/>
    </location>
</feature>
<feature type="non-terminal residue" evidence="4">
    <location>
        <position position="237"/>
    </location>
</feature>
<name>K1T2F8_9ZZZZ</name>
<evidence type="ECO:0000259" key="2">
    <source>
        <dbReference type="Pfam" id="PF07697"/>
    </source>
</evidence>
<dbReference type="Pfam" id="PF07697">
    <property type="entry name" value="7TMR-HDED"/>
    <property type="match status" value="1"/>
</dbReference>
<feature type="transmembrane region" description="Helical" evidence="1">
    <location>
        <begin position="139"/>
        <end position="157"/>
    </location>
</feature>
<dbReference type="InterPro" id="IPR052722">
    <property type="entry name" value="PgpH_phosphodiesterase"/>
</dbReference>
<proteinExistence type="predicted"/>
<organism evidence="4">
    <name type="scientific">human gut metagenome</name>
    <dbReference type="NCBI Taxonomy" id="408170"/>
    <lineage>
        <taxon>unclassified sequences</taxon>
        <taxon>metagenomes</taxon>
        <taxon>organismal metagenomes</taxon>
    </lineage>
</organism>
<reference evidence="4" key="1">
    <citation type="journal article" date="2013" name="Environ. Microbiol.">
        <title>Microbiota from the distal guts of lean and obese adolescents exhibit partial functional redundancy besides clear differences in community structure.</title>
        <authorList>
            <person name="Ferrer M."/>
            <person name="Ruiz A."/>
            <person name="Lanza F."/>
            <person name="Haange S.B."/>
            <person name="Oberbach A."/>
            <person name="Till H."/>
            <person name="Bargiela R."/>
            <person name="Campoy C."/>
            <person name="Segura M.T."/>
            <person name="Richter M."/>
            <person name="von Bergen M."/>
            <person name="Seifert J."/>
            <person name="Suarez A."/>
        </authorList>
    </citation>
    <scope>NUCLEOTIDE SEQUENCE</scope>
</reference>
<dbReference type="InterPro" id="IPR011621">
    <property type="entry name" value="Metal-dep_PHydrolase_7TM_intra"/>
</dbReference>
<sequence>MDQLYTVKEAYEYLLNADTTHYKKKILQQCNLNDYITPNLVYDEEKSEAAQKDLLSNISWANGFVLNGQKIIDRGEIVDEQTYNILESLRKEWEKRSDSVQEKRLTLAGQILYVGIFLFCFMAYLELFRADYYERKGTLTLLFALIVFFPVLSSIMVEQNLSSIYVVPFAMIPIIVRVFLDSRTAFMAHVTIILLCSITLRFPHEFILLQVVAGMVAIYSLRELSQRSQLLRTALVV</sequence>
<comment type="caution">
    <text evidence="4">The sequence shown here is derived from an EMBL/GenBank/DDBJ whole genome shotgun (WGS) entry which is preliminary data.</text>
</comment>